<dbReference type="SUPFAM" id="SSF47203">
    <property type="entry name" value="Acyl-CoA dehydrogenase C-terminal domain-like"/>
    <property type="match status" value="1"/>
</dbReference>
<dbReference type="InterPro" id="IPR009075">
    <property type="entry name" value="AcylCo_DH/oxidase_C"/>
</dbReference>
<keyword evidence="4" id="KW-0560">Oxidoreductase</keyword>
<evidence type="ECO:0000259" key="6">
    <source>
        <dbReference type="Pfam" id="PF02770"/>
    </source>
</evidence>
<dbReference type="RefSeq" id="WP_088700450.1">
    <property type="nucleotide sequence ID" value="NZ_JPUA01000033.1"/>
</dbReference>
<name>A0A246RZ34_9GAMM</name>
<proteinExistence type="inferred from homology"/>
<sequence>MTHYYPLADQLQASTHQVENQPPSLENYNSYTTDRALQEGVRRESGSDDDAPLKTFGQWAGSAEAIALGFDANRYSPHLVTHDRQGHRVDLIEFHPAYHQLMQTAIEHGLHASPWRTPQPGAHVNRAANYFLQTQVEAGHGCPITMTFAALPALRHQPSLLEQWGDKITAPHYDPRNVPYFEKQGLTLGMAMTEKQGGSDVRLNTTRAYPIDQSGPGEAFELVGHKWFVSAPMCDAFLVLAQAPGGLSCFLLPRWRPDGSKNPLHIQQLKRKMGNVSNASSETELRGAFAWMVGDEGRGVRTIIEMVAMTRYDCMIGSAAGLRQATVQAIHHASHRHAFGARLSDQPLMQNVLADLAIESEAATTLMLRMARAMDQQDNEHERLLARIATPVGKYWICKRTPHHAYEAMEVIGGSGVMETHMMPRLFRESPINAIWEGSGNVQCLDILRAIEKQPEVLDAYFAELAKAQGADAHLDRFIHQLQRSMQDTQALQYRARQLADGMALALQGALLVQHAPAYVADAFCAGRLTDRSGLNTGTLPTGLDCASIIERAQPVE</sequence>
<evidence type="ECO:0000256" key="3">
    <source>
        <dbReference type="ARBA" id="ARBA00022827"/>
    </source>
</evidence>
<dbReference type="Gene3D" id="6.10.250.600">
    <property type="match status" value="1"/>
</dbReference>
<dbReference type="Proteomes" id="UP000197334">
    <property type="component" value="Unassembled WGS sequence"/>
</dbReference>
<dbReference type="Pfam" id="PF00441">
    <property type="entry name" value="Acyl-CoA_dh_1"/>
    <property type="match status" value="1"/>
</dbReference>
<evidence type="ECO:0000256" key="2">
    <source>
        <dbReference type="ARBA" id="ARBA00022630"/>
    </source>
</evidence>
<dbReference type="AlphaFoldDB" id="A0A246RZ34"/>
<gene>
    <name evidence="8" type="ORF">JI62_12195</name>
</gene>
<dbReference type="InterPro" id="IPR041504">
    <property type="entry name" value="AidB_N"/>
</dbReference>
<dbReference type="GO" id="GO:0003995">
    <property type="term" value="F:acyl-CoA dehydrogenase activity"/>
    <property type="evidence" value="ECO:0007669"/>
    <property type="project" value="TreeGrafter"/>
</dbReference>
<dbReference type="InterPro" id="IPR036250">
    <property type="entry name" value="AcylCo_DH-like_C"/>
</dbReference>
<evidence type="ECO:0000259" key="7">
    <source>
        <dbReference type="Pfam" id="PF18158"/>
    </source>
</evidence>
<dbReference type="SUPFAM" id="SSF56645">
    <property type="entry name" value="Acyl-CoA dehydrogenase NM domain-like"/>
    <property type="match status" value="1"/>
</dbReference>
<keyword evidence="3 4" id="KW-0274">FAD</keyword>
<feature type="domain" description="Acyl-CoA dehydrogenase/oxidase C-terminal" evidence="5">
    <location>
        <begin position="297"/>
        <end position="451"/>
    </location>
</feature>
<dbReference type="PANTHER" id="PTHR42707">
    <property type="entry name" value="ACYL-COA DEHYDROGENASE"/>
    <property type="match status" value="1"/>
</dbReference>
<dbReference type="Pfam" id="PF18158">
    <property type="entry name" value="AidB_N"/>
    <property type="match status" value="1"/>
</dbReference>
<comment type="cofactor">
    <cofactor evidence="4">
        <name>FAD</name>
        <dbReference type="ChEBI" id="CHEBI:57692"/>
    </cofactor>
</comment>
<evidence type="ECO:0000313" key="8">
    <source>
        <dbReference type="EMBL" id="OWV29391.1"/>
    </source>
</evidence>
<feature type="domain" description="Acyl-CoA oxidase/dehydrogenase middle" evidence="6">
    <location>
        <begin position="189"/>
        <end position="285"/>
    </location>
</feature>
<evidence type="ECO:0000259" key="5">
    <source>
        <dbReference type="Pfam" id="PF00441"/>
    </source>
</evidence>
<feature type="domain" description="Adaptive response protein AidB N-terminal" evidence="7">
    <location>
        <begin position="20"/>
        <end position="175"/>
    </location>
</feature>
<comment type="similarity">
    <text evidence="1 4">Belongs to the acyl-CoA dehydrogenase family.</text>
</comment>
<accession>A0A246RZ34</accession>
<dbReference type="Gene3D" id="2.40.110.20">
    <property type="match status" value="1"/>
</dbReference>
<dbReference type="OrthoDB" id="9771038at2"/>
<comment type="caution">
    <text evidence="8">The sequence shown here is derived from an EMBL/GenBank/DDBJ whole genome shotgun (WGS) entry which is preliminary data.</text>
</comment>
<dbReference type="Gene3D" id="1.20.140.10">
    <property type="entry name" value="Butyryl-CoA Dehydrogenase, subunit A, domain 3"/>
    <property type="match status" value="1"/>
</dbReference>
<keyword evidence="9" id="KW-1185">Reference proteome</keyword>
<dbReference type="InterPro" id="IPR009100">
    <property type="entry name" value="AcylCoA_DH/oxidase_NM_dom_sf"/>
</dbReference>
<protein>
    <submittedName>
        <fullName evidence="8">Acyl-CoA dehydrogenase</fullName>
    </submittedName>
</protein>
<dbReference type="InterPro" id="IPR006091">
    <property type="entry name" value="Acyl-CoA_Oxase/DH_mid-dom"/>
</dbReference>
<keyword evidence="2 4" id="KW-0285">Flavoprotein</keyword>
<dbReference type="InterPro" id="IPR052904">
    <property type="entry name" value="Acyl-CoA_dehydrogenase-like"/>
</dbReference>
<evidence type="ECO:0000313" key="9">
    <source>
        <dbReference type="Proteomes" id="UP000197334"/>
    </source>
</evidence>
<evidence type="ECO:0000256" key="1">
    <source>
        <dbReference type="ARBA" id="ARBA00009347"/>
    </source>
</evidence>
<evidence type="ECO:0000256" key="4">
    <source>
        <dbReference type="RuleBase" id="RU362125"/>
    </source>
</evidence>
<dbReference type="Pfam" id="PF02770">
    <property type="entry name" value="Acyl-CoA_dh_M"/>
    <property type="match status" value="1"/>
</dbReference>
<dbReference type="EMBL" id="JPUA01000033">
    <property type="protein sequence ID" value="OWV29391.1"/>
    <property type="molecule type" value="Genomic_DNA"/>
</dbReference>
<dbReference type="NCBIfam" id="NF008594">
    <property type="entry name" value="PRK11561.1"/>
    <property type="match status" value="1"/>
</dbReference>
<organism evidence="8 9">
    <name type="scientific">Halomonas campaniensis</name>
    <dbReference type="NCBI Taxonomy" id="213554"/>
    <lineage>
        <taxon>Bacteria</taxon>
        <taxon>Pseudomonadati</taxon>
        <taxon>Pseudomonadota</taxon>
        <taxon>Gammaproteobacteria</taxon>
        <taxon>Oceanospirillales</taxon>
        <taxon>Halomonadaceae</taxon>
        <taxon>Halomonas</taxon>
    </lineage>
</organism>
<reference evidence="8 9" key="1">
    <citation type="submission" date="2014-08" db="EMBL/GenBank/DDBJ databases">
        <title>Draft genome sequence of a novel L-asparaginase producing marine bacterium, Halomonas campaniensis.</title>
        <authorList>
            <person name="Sundarakrishnan B."/>
            <person name="Moushumi Priya A."/>
            <person name="Raman G."/>
            <person name="Sakthivel N."/>
            <person name="Park S."/>
            <person name="Jayachandran S."/>
        </authorList>
    </citation>
    <scope>NUCLEOTIDE SEQUENCE [LARGE SCALE GENOMIC DNA]</scope>
    <source>
        <strain evidence="8 9">SK03</strain>
    </source>
</reference>
<dbReference type="PANTHER" id="PTHR42707:SF3">
    <property type="entry name" value="ACYL-COA DEHYDROGENASE AIDB-RELATED"/>
    <property type="match status" value="1"/>
</dbReference>